<protein>
    <recommendedName>
        <fullName evidence="2">Hypervirulence associated protein TUDOR domain-containing protein</fullName>
    </recommendedName>
</protein>
<evidence type="ECO:0000256" key="1">
    <source>
        <dbReference type="SAM" id="MobiDB-lite"/>
    </source>
</evidence>
<feature type="compositionally biased region" description="Basic and acidic residues" evidence="1">
    <location>
        <begin position="204"/>
        <end position="239"/>
    </location>
</feature>
<feature type="compositionally biased region" description="Basic and acidic residues" evidence="1">
    <location>
        <begin position="136"/>
        <end position="146"/>
    </location>
</feature>
<proteinExistence type="predicted"/>
<keyword evidence="4" id="KW-1185">Reference proteome</keyword>
<evidence type="ECO:0000313" key="4">
    <source>
        <dbReference type="Proteomes" id="UP001363622"/>
    </source>
</evidence>
<feature type="compositionally biased region" description="Basic and acidic residues" evidence="1">
    <location>
        <begin position="73"/>
        <end position="118"/>
    </location>
</feature>
<evidence type="ECO:0000313" key="3">
    <source>
        <dbReference type="EMBL" id="KAK7521976.1"/>
    </source>
</evidence>
<feature type="domain" description="Hypervirulence associated protein TUDOR" evidence="2">
    <location>
        <begin position="237"/>
        <end position="295"/>
    </location>
</feature>
<evidence type="ECO:0000259" key="2">
    <source>
        <dbReference type="Pfam" id="PF11160"/>
    </source>
</evidence>
<dbReference type="Pfam" id="PF11160">
    <property type="entry name" value="Hva1_TUDOR"/>
    <property type="match status" value="1"/>
</dbReference>
<feature type="compositionally biased region" description="Basic and acidic residues" evidence="1">
    <location>
        <begin position="1"/>
        <end position="25"/>
    </location>
</feature>
<organism evidence="3 4">
    <name type="scientific">Phyllosticta citriasiana</name>
    <dbReference type="NCBI Taxonomy" id="595635"/>
    <lineage>
        <taxon>Eukaryota</taxon>
        <taxon>Fungi</taxon>
        <taxon>Dikarya</taxon>
        <taxon>Ascomycota</taxon>
        <taxon>Pezizomycotina</taxon>
        <taxon>Dothideomycetes</taxon>
        <taxon>Dothideomycetes incertae sedis</taxon>
        <taxon>Botryosphaeriales</taxon>
        <taxon>Phyllostictaceae</taxon>
        <taxon>Phyllosticta</taxon>
    </lineage>
</organism>
<reference evidence="3 4" key="1">
    <citation type="submission" date="2024-04" db="EMBL/GenBank/DDBJ databases">
        <title>Phyllosticta paracitricarpa is synonymous to the EU quarantine fungus P. citricarpa based on phylogenomic analyses.</title>
        <authorList>
            <consortium name="Lawrence Berkeley National Laboratory"/>
            <person name="Van Ingen-Buijs V.A."/>
            <person name="Van Westerhoven A.C."/>
            <person name="Haridas S."/>
            <person name="Skiadas P."/>
            <person name="Martin F."/>
            <person name="Groenewald J.Z."/>
            <person name="Crous P.W."/>
            <person name="Seidl M.F."/>
        </authorList>
    </citation>
    <scope>NUCLEOTIDE SEQUENCE [LARGE SCALE GENOMIC DNA]</scope>
    <source>
        <strain evidence="3 4">CBS 123371</strain>
    </source>
</reference>
<feature type="non-terminal residue" evidence="3">
    <location>
        <position position="298"/>
    </location>
</feature>
<name>A0ABR1KXM6_9PEZI</name>
<dbReference type="Gene3D" id="2.30.30.1060">
    <property type="match status" value="1"/>
</dbReference>
<gene>
    <name evidence="3" type="ORF">IWZ03DRAFT_435472</name>
</gene>
<feature type="compositionally biased region" description="Acidic residues" evidence="1">
    <location>
        <begin position="151"/>
        <end position="165"/>
    </location>
</feature>
<accession>A0ABR1KXM6</accession>
<dbReference type="InterPro" id="IPR021331">
    <property type="entry name" value="Hva1_TUDOR"/>
</dbReference>
<sequence length="298" mass="33083">MPSQDKYTDPELREQVKEEIKEGDKGGAPGQWSARKAQMMASEYKKRGGDYTTSKDEQDQSQKNLSEWTDEEWQTKEGSGHAKQSDGTEKRYLPKKAWENMSEGKEEETEKAKVEGGKQGKQFVGNSDKAKKSRKKASDKAQEKGQQEGSTSEEESDTNDDDAEQENGGQKRGRPRKSESSPNKKPKTNAREGEQNGSPSGFKDGQDAKNGDTVGSKHDKAEPPAKQGSKDRLPKEGQHVHWKALPGYVEGEVVEIVDEEKEVEGKQVKGSKGDPRIVLRSKSTGKICVHKPEAVFFD</sequence>
<feature type="compositionally biased region" description="Basic and acidic residues" evidence="1">
    <location>
        <begin position="43"/>
        <end position="60"/>
    </location>
</feature>
<dbReference type="EMBL" id="JBBPHU010000002">
    <property type="protein sequence ID" value="KAK7521976.1"/>
    <property type="molecule type" value="Genomic_DNA"/>
</dbReference>
<dbReference type="Proteomes" id="UP001363622">
    <property type="component" value="Unassembled WGS sequence"/>
</dbReference>
<comment type="caution">
    <text evidence="3">The sequence shown here is derived from an EMBL/GenBank/DDBJ whole genome shotgun (WGS) entry which is preliminary data.</text>
</comment>
<feature type="region of interest" description="Disordered" evidence="1">
    <location>
        <begin position="1"/>
        <end position="247"/>
    </location>
</feature>